<name>A0AA88AAS2_FICCA</name>
<accession>A0AA88AAS2</accession>
<dbReference type="AlphaFoldDB" id="A0AA88AAS2"/>
<organism evidence="2 3">
    <name type="scientific">Ficus carica</name>
    <name type="common">Common fig</name>
    <dbReference type="NCBI Taxonomy" id="3494"/>
    <lineage>
        <taxon>Eukaryota</taxon>
        <taxon>Viridiplantae</taxon>
        <taxon>Streptophyta</taxon>
        <taxon>Embryophyta</taxon>
        <taxon>Tracheophyta</taxon>
        <taxon>Spermatophyta</taxon>
        <taxon>Magnoliopsida</taxon>
        <taxon>eudicotyledons</taxon>
        <taxon>Gunneridae</taxon>
        <taxon>Pentapetalae</taxon>
        <taxon>rosids</taxon>
        <taxon>fabids</taxon>
        <taxon>Rosales</taxon>
        <taxon>Moraceae</taxon>
        <taxon>Ficeae</taxon>
        <taxon>Ficus</taxon>
    </lineage>
</organism>
<sequence length="44" mass="4334">MGRRSPVTEKIGVGRGKMRSKDASGGGTSLGDSVGGIGNKIGDS</sequence>
<evidence type="ECO:0000313" key="3">
    <source>
        <dbReference type="Proteomes" id="UP001187192"/>
    </source>
</evidence>
<feature type="compositionally biased region" description="Gly residues" evidence="1">
    <location>
        <begin position="24"/>
        <end position="44"/>
    </location>
</feature>
<evidence type="ECO:0000313" key="2">
    <source>
        <dbReference type="EMBL" id="GMN51288.1"/>
    </source>
</evidence>
<protein>
    <submittedName>
        <fullName evidence="2">Uncharacterized protein</fullName>
    </submittedName>
</protein>
<dbReference type="Proteomes" id="UP001187192">
    <property type="component" value="Unassembled WGS sequence"/>
</dbReference>
<comment type="caution">
    <text evidence="2">The sequence shown here is derived from an EMBL/GenBank/DDBJ whole genome shotgun (WGS) entry which is preliminary data.</text>
</comment>
<proteinExistence type="predicted"/>
<feature type="region of interest" description="Disordered" evidence="1">
    <location>
        <begin position="1"/>
        <end position="44"/>
    </location>
</feature>
<evidence type="ECO:0000256" key="1">
    <source>
        <dbReference type="SAM" id="MobiDB-lite"/>
    </source>
</evidence>
<keyword evidence="3" id="KW-1185">Reference proteome</keyword>
<dbReference type="EMBL" id="BTGU01000037">
    <property type="protein sequence ID" value="GMN51288.1"/>
    <property type="molecule type" value="Genomic_DNA"/>
</dbReference>
<gene>
    <name evidence="2" type="ORF">TIFTF001_020456</name>
</gene>
<reference evidence="2" key="1">
    <citation type="submission" date="2023-07" db="EMBL/GenBank/DDBJ databases">
        <title>draft genome sequence of fig (Ficus carica).</title>
        <authorList>
            <person name="Takahashi T."/>
            <person name="Nishimura K."/>
        </authorList>
    </citation>
    <scope>NUCLEOTIDE SEQUENCE</scope>
</reference>